<dbReference type="OrthoDB" id="9814654at2"/>
<proteinExistence type="predicted"/>
<dbReference type="EMBL" id="POSK01000004">
    <property type="protein sequence ID" value="PNI05370.1"/>
    <property type="molecule type" value="Genomic_DNA"/>
</dbReference>
<accession>A0A2J8I4C2</accession>
<evidence type="ECO:0000313" key="6">
    <source>
        <dbReference type="Proteomes" id="UP000236449"/>
    </source>
</evidence>
<keyword evidence="2" id="KW-0863">Zinc-finger</keyword>
<keyword evidence="3" id="KW-0862">Zinc</keyword>
<feature type="domain" description="RanBP2-type" evidence="4">
    <location>
        <begin position="79"/>
        <end position="98"/>
    </location>
</feature>
<comment type="caution">
    <text evidence="5">The sequence shown here is derived from an EMBL/GenBank/DDBJ whole genome shotgun (WGS) entry which is preliminary data.</text>
</comment>
<dbReference type="GO" id="GO:0008270">
    <property type="term" value="F:zinc ion binding"/>
    <property type="evidence" value="ECO:0007669"/>
    <property type="project" value="UniProtKB-KW"/>
</dbReference>
<protein>
    <recommendedName>
        <fullName evidence="4">RanBP2-type domain-containing protein</fullName>
    </recommendedName>
</protein>
<dbReference type="InterPro" id="IPR001876">
    <property type="entry name" value="Znf_RanBP2"/>
</dbReference>
<reference evidence="5 6" key="1">
    <citation type="submission" date="2018-01" db="EMBL/GenBank/DDBJ databases">
        <title>Draft genome sequences of six Vibrio diazotrophicus strains isolated from deep-sea sediments of the Baltic Sea.</title>
        <authorList>
            <person name="Castillo D."/>
            <person name="Vandieken V."/>
            <person name="Chiang O."/>
            <person name="Middelboe M."/>
        </authorList>
    </citation>
    <scope>NUCLEOTIDE SEQUENCE [LARGE SCALE GENOMIC DNA]</scope>
    <source>
        <strain evidence="5 6">60.27F</strain>
    </source>
</reference>
<sequence length="103" mass="11789">MKIFIAQHPAEAHIVCGLLRQQSIPCEVRGETLFSVRGEIPFDESSSPYVWLLNLSFIKQSEAIVRDYLHPINGNEPEWRCEHCGEQNEPQFGLCWNCGSENN</sequence>
<dbReference type="Pfam" id="PF24463">
    <property type="entry name" value="DUF7577"/>
    <property type="match status" value="1"/>
</dbReference>
<organism evidence="5 6">
    <name type="scientific">Vibrio diazotrophicus</name>
    <dbReference type="NCBI Taxonomy" id="685"/>
    <lineage>
        <taxon>Bacteria</taxon>
        <taxon>Pseudomonadati</taxon>
        <taxon>Pseudomonadota</taxon>
        <taxon>Gammaproteobacteria</taxon>
        <taxon>Vibrionales</taxon>
        <taxon>Vibrionaceae</taxon>
        <taxon>Vibrio</taxon>
    </lineage>
</organism>
<evidence type="ECO:0000256" key="3">
    <source>
        <dbReference type="ARBA" id="ARBA00022833"/>
    </source>
</evidence>
<evidence type="ECO:0000259" key="4">
    <source>
        <dbReference type="PROSITE" id="PS01358"/>
    </source>
</evidence>
<evidence type="ECO:0000256" key="1">
    <source>
        <dbReference type="ARBA" id="ARBA00022723"/>
    </source>
</evidence>
<dbReference type="AlphaFoldDB" id="A0A2J8I4C2"/>
<dbReference type="PROSITE" id="PS01358">
    <property type="entry name" value="ZF_RANBP2_1"/>
    <property type="match status" value="1"/>
</dbReference>
<evidence type="ECO:0000256" key="2">
    <source>
        <dbReference type="ARBA" id="ARBA00022771"/>
    </source>
</evidence>
<evidence type="ECO:0000313" key="5">
    <source>
        <dbReference type="EMBL" id="PNI05370.1"/>
    </source>
</evidence>
<name>A0A2J8I4C2_VIBDI</name>
<dbReference type="InterPro" id="IPR055999">
    <property type="entry name" value="DUF7577"/>
</dbReference>
<dbReference type="RefSeq" id="WP_102965980.1">
    <property type="nucleotide sequence ID" value="NZ_JAPWHJ010000003.1"/>
</dbReference>
<gene>
    <name evidence="5" type="ORF">C1N32_08285</name>
</gene>
<keyword evidence="1" id="KW-0479">Metal-binding</keyword>
<dbReference type="Proteomes" id="UP000236449">
    <property type="component" value="Unassembled WGS sequence"/>
</dbReference>